<dbReference type="VEuPathDB" id="ToxoDB:ETH_00039160"/>
<dbReference type="VEuPathDB" id="ToxoDB:ETH2_1107000"/>
<sequence>MAGAPDREARDRDRDRARTETASPARRGRTLKRMDPTSKEAEATTAEAPLALPVVRRILREDSKTSLWRRPFLCFGTQPPTPLPRFRGALEDINEALSRDLLETNTKMPMSERQKILYGLGGRGTYLEVPQLLHELMASWMASRLAG</sequence>
<protein>
    <submittedName>
        <fullName evidence="2">Uncharacterized protein</fullName>
    </submittedName>
</protein>
<proteinExistence type="predicted"/>
<dbReference type="EMBL" id="HG674200">
    <property type="protein sequence ID" value="CDJ39167.1"/>
    <property type="molecule type" value="Genomic_DNA"/>
</dbReference>
<evidence type="ECO:0000256" key="1">
    <source>
        <dbReference type="SAM" id="MobiDB-lite"/>
    </source>
</evidence>
<evidence type="ECO:0000313" key="2">
    <source>
        <dbReference type="EMBL" id="CDJ39167.1"/>
    </source>
</evidence>
<feature type="compositionally biased region" description="Basic and acidic residues" evidence="1">
    <location>
        <begin position="1"/>
        <end position="19"/>
    </location>
</feature>
<name>U6KM23_EIMTE</name>
<evidence type="ECO:0000313" key="3">
    <source>
        <dbReference type="Proteomes" id="UP000030747"/>
    </source>
</evidence>
<dbReference type="RefSeq" id="XP_013229922.1">
    <property type="nucleotide sequence ID" value="XM_013374468.1"/>
</dbReference>
<reference evidence="2" key="2">
    <citation type="submission" date="2013-10" db="EMBL/GenBank/DDBJ databases">
        <authorList>
            <person name="Aslett M."/>
        </authorList>
    </citation>
    <scope>NUCLEOTIDE SEQUENCE [LARGE SCALE GENOMIC DNA]</scope>
    <source>
        <strain evidence="2">Houghton</strain>
    </source>
</reference>
<accession>U6KM23</accession>
<keyword evidence="3" id="KW-1185">Reference proteome</keyword>
<feature type="compositionally biased region" description="Basic and acidic residues" evidence="1">
    <location>
        <begin position="32"/>
        <end position="42"/>
    </location>
</feature>
<gene>
    <name evidence="2" type="ORF">ETH_00039160</name>
</gene>
<reference evidence="2" key="1">
    <citation type="submission" date="2013-10" db="EMBL/GenBank/DDBJ databases">
        <title>Genomic analysis of the causative agents of coccidiosis in chickens.</title>
        <authorList>
            <person name="Reid A.J."/>
            <person name="Blake D."/>
            <person name="Billington K."/>
            <person name="Browne H."/>
            <person name="Dunn M."/>
            <person name="Hung S."/>
            <person name="Kawahara F."/>
            <person name="Miranda-Saavedra D."/>
            <person name="Mourier T."/>
            <person name="Nagra H."/>
            <person name="Otto T.D."/>
            <person name="Rawlings N."/>
            <person name="Sanchez A."/>
            <person name="Sanders M."/>
            <person name="Subramaniam C."/>
            <person name="Tay Y."/>
            <person name="Dear P."/>
            <person name="Doerig C."/>
            <person name="Gruber A."/>
            <person name="Parkinson J."/>
            <person name="Shirley M."/>
            <person name="Wan K.L."/>
            <person name="Berriman M."/>
            <person name="Tomley F."/>
            <person name="Pain A."/>
        </authorList>
    </citation>
    <scope>NUCLEOTIDE SEQUENCE [LARGE SCALE GENOMIC DNA]</scope>
    <source>
        <strain evidence="2">Houghton</strain>
    </source>
</reference>
<dbReference type="Proteomes" id="UP000030747">
    <property type="component" value="Unassembled WGS sequence"/>
</dbReference>
<organism evidence="2 3">
    <name type="scientific">Eimeria tenella</name>
    <name type="common">Coccidian parasite</name>
    <dbReference type="NCBI Taxonomy" id="5802"/>
    <lineage>
        <taxon>Eukaryota</taxon>
        <taxon>Sar</taxon>
        <taxon>Alveolata</taxon>
        <taxon>Apicomplexa</taxon>
        <taxon>Conoidasida</taxon>
        <taxon>Coccidia</taxon>
        <taxon>Eucoccidiorida</taxon>
        <taxon>Eimeriorina</taxon>
        <taxon>Eimeriidae</taxon>
        <taxon>Eimeria</taxon>
    </lineage>
</organism>
<feature type="region of interest" description="Disordered" evidence="1">
    <location>
        <begin position="1"/>
        <end position="47"/>
    </location>
</feature>
<dbReference type="GeneID" id="25256873"/>
<dbReference type="AlphaFoldDB" id="U6KM23"/>